<evidence type="ECO:0000313" key="2">
    <source>
        <dbReference type="EMBL" id="CUQ78846.1"/>
    </source>
</evidence>
<dbReference type="EMBL" id="CZBU01000005">
    <property type="protein sequence ID" value="CUQ78846.1"/>
    <property type="molecule type" value="Genomic_DNA"/>
</dbReference>
<dbReference type="SUPFAM" id="SSF53448">
    <property type="entry name" value="Nucleotide-diphospho-sugar transferases"/>
    <property type="match status" value="2"/>
</dbReference>
<organism evidence="2 3">
    <name type="scientific">Lachnospira eligens</name>
    <dbReference type="NCBI Taxonomy" id="39485"/>
    <lineage>
        <taxon>Bacteria</taxon>
        <taxon>Bacillati</taxon>
        <taxon>Bacillota</taxon>
        <taxon>Clostridia</taxon>
        <taxon>Lachnospirales</taxon>
        <taxon>Lachnospiraceae</taxon>
        <taxon>Lachnospira</taxon>
    </lineage>
</organism>
<dbReference type="Proteomes" id="UP000095621">
    <property type="component" value="Unassembled WGS sequence"/>
</dbReference>
<evidence type="ECO:0000313" key="3">
    <source>
        <dbReference type="Proteomes" id="UP000095621"/>
    </source>
</evidence>
<evidence type="ECO:0000259" key="1">
    <source>
        <dbReference type="Pfam" id="PF00535"/>
    </source>
</evidence>
<keyword evidence="2" id="KW-0808">Transferase</keyword>
<dbReference type="InterPro" id="IPR029044">
    <property type="entry name" value="Nucleotide-diphossugar_trans"/>
</dbReference>
<name>A0A174Z3Y3_9FIRM</name>
<dbReference type="AlphaFoldDB" id="A0A174Z3Y3"/>
<keyword evidence="2" id="KW-0328">Glycosyltransferase</keyword>
<dbReference type="Gene3D" id="3.90.550.10">
    <property type="entry name" value="Spore Coat Polysaccharide Biosynthesis Protein SpsA, Chain A"/>
    <property type="match status" value="2"/>
</dbReference>
<dbReference type="RefSeq" id="WP_055216258.1">
    <property type="nucleotide sequence ID" value="NZ_CZBU01000005.1"/>
</dbReference>
<dbReference type="Pfam" id="PF00535">
    <property type="entry name" value="Glycos_transf_2"/>
    <property type="match status" value="2"/>
</dbReference>
<reference evidence="2 3" key="1">
    <citation type="submission" date="2015-09" db="EMBL/GenBank/DDBJ databases">
        <authorList>
            <consortium name="Pathogen Informatics"/>
        </authorList>
    </citation>
    <scope>NUCLEOTIDE SEQUENCE [LARGE SCALE GENOMIC DNA]</scope>
    <source>
        <strain evidence="2 3">2789STDY5834875</strain>
    </source>
</reference>
<proteinExistence type="predicted"/>
<dbReference type="GO" id="GO:0050501">
    <property type="term" value="F:hyaluronan synthase activity"/>
    <property type="evidence" value="ECO:0007669"/>
    <property type="project" value="UniProtKB-EC"/>
</dbReference>
<dbReference type="PANTHER" id="PTHR43179:SF7">
    <property type="entry name" value="RHAMNOSYLTRANSFERASE WBBL"/>
    <property type="match status" value="1"/>
</dbReference>
<dbReference type="InterPro" id="IPR001173">
    <property type="entry name" value="Glyco_trans_2-like"/>
</dbReference>
<dbReference type="CDD" id="cd04184">
    <property type="entry name" value="GT2_RfbC_Mx_like"/>
    <property type="match status" value="1"/>
</dbReference>
<feature type="domain" description="Glycosyltransferase 2-like" evidence="1">
    <location>
        <begin position="561"/>
        <end position="739"/>
    </location>
</feature>
<sequence>MNRSKYIDNIQFSENNNKLHAHIVGWYTGGKIDDHQFYVVVDDREAESHFERVDRFDIASQNNMSSGKRIGFNLVSDIDGYEAIETLQLRVRNAGKDELLLEMNKRNIKNIVAQTAIEYNIDEAILINSEGKEARLKVTGWAVGHGGDLSVKFTDKAGNELKHTSKYFNRVDLYMRGYADDPKDKIGFETEILTDKEDAVIHLSMGRYKKDADIFSEIRKQARARKRAHVRQFTSIATPGNVAHLVGYGFKHGFGDLREEAYRMITNGEESQEVIYQNWFEKHKVTKEELEKQAKHKFDYEPVISIVVPTYNTPIKYLREMIDSVVNQSYPHWQLCIADGSGGNKALEKTLKEYADKDKRVKYQILESNRGIAGNTNAALDMADGDVLGLLDHDDTLEPDALYEVVKCFQDREVDAVYTDEDKILGPDWRNVEAHFKPDFNLDLLRSNNYITHFFCAKKEIITSVGGFKEKYDGAQDYDVILRCYEKSRKVAHVAKILYHWRMHPNSTAANPQSKSYCHVAGQKAIQDHLDRVGVKGEVIMSEVFCTYRVKYERESSPLVSIVIPNKDHIADLKLCIDSVQEKSSYRNIEFIVVENNSTEKETFEYYDSVQKQYDNVRVVKWEKEFNYSAINNFGVKFANGEYILLLNNDTEIINPESIEDMLANCMRKEVGIVGAKLFYNDDTVQHGGVILGFGGVAGHACVGIDKRDPGYFARAFLSCDYSAVTAACMMISKELYNEVGGFSEEYAVAFNDVDFCMKVREKGYLVVYDAFSQWYHYESKSRGLDDTAEKMERFKGEVDRFQAKWKKQLDAGDPYYNKNFSLTKAVFMLDKE</sequence>
<dbReference type="OrthoDB" id="9179784at2"/>
<gene>
    <name evidence="2" type="primary">hyaD_3</name>
    <name evidence="2" type="ORF">ERS852490_02498</name>
</gene>
<accession>A0A174Z3Y3</accession>
<feature type="domain" description="Glycosyltransferase 2-like" evidence="1">
    <location>
        <begin position="305"/>
        <end position="456"/>
    </location>
</feature>
<protein>
    <submittedName>
        <fullName evidence="2">Hyaluronan synthase</fullName>
        <ecNumber evidence="2">2.4.1.212</ecNumber>
    </submittedName>
</protein>
<dbReference type="PANTHER" id="PTHR43179">
    <property type="entry name" value="RHAMNOSYLTRANSFERASE WBBL"/>
    <property type="match status" value="1"/>
</dbReference>
<dbReference type="EC" id="2.4.1.212" evidence="2"/>
<dbReference type="CDD" id="cd04186">
    <property type="entry name" value="GT_2_like_c"/>
    <property type="match status" value="1"/>
</dbReference>